<reference evidence="1 2" key="1">
    <citation type="submission" date="2022-03" db="EMBL/GenBank/DDBJ databases">
        <title>Luteimonas soily sp. nov., a novel bacterium isolated from the soil.</title>
        <authorList>
            <person name="Zhang X."/>
        </authorList>
    </citation>
    <scope>NUCLEOTIDE SEQUENCE [LARGE SCALE GENOMIC DNA]</scope>
    <source>
        <strain evidence="1 2">50</strain>
    </source>
</reference>
<dbReference type="EMBL" id="JALGCL010000005">
    <property type="protein sequence ID" value="MCJ0826772.1"/>
    <property type="molecule type" value="Genomic_DNA"/>
</dbReference>
<accession>A0ABT0A714</accession>
<dbReference type="Proteomes" id="UP001165423">
    <property type="component" value="Unassembled WGS sequence"/>
</dbReference>
<protein>
    <recommendedName>
        <fullName evidence="3">DUF721 domain-containing protein</fullName>
    </recommendedName>
</protein>
<sequence length="100" mass="10894">MDGTGPQPASPAELEAMLQALDADLPRLQQGSGGVFRLANAWAERHDAILAQAPPALRDSIAARLERIGIRWGLVPGARVTREFPALQPLPLLRRRIAQR</sequence>
<name>A0ABT0A714_9GAMM</name>
<evidence type="ECO:0000313" key="1">
    <source>
        <dbReference type="EMBL" id="MCJ0826772.1"/>
    </source>
</evidence>
<organism evidence="1 2">
    <name type="scientific">Cognatiluteimonas sedimenti</name>
    <dbReference type="NCBI Taxonomy" id="2927791"/>
    <lineage>
        <taxon>Bacteria</taxon>
        <taxon>Pseudomonadati</taxon>
        <taxon>Pseudomonadota</taxon>
        <taxon>Gammaproteobacteria</taxon>
        <taxon>Lysobacterales</taxon>
        <taxon>Lysobacteraceae</taxon>
        <taxon>Cognatiluteimonas</taxon>
    </lineage>
</organism>
<evidence type="ECO:0000313" key="2">
    <source>
        <dbReference type="Proteomes" id="UP001165423"/>
    </source>
</evidence>
<evidence type="ECO:0008006" key="3">
    <source>
        <dbReference type="Google" id="ProtNLM"/>
    </source>
</evidence>
<comment type="caution">
    <text evidence="1">The sequence shown here is derived from an EMBL/GenBank/DDBJ whole genome shotgun (WGS) entry which is preliminary data.</text>
</comment>
<keyword evidence="2" id="KW-1185">Reference proteome</keyword>
<proteinExistence type="predicted"/>
<dbReference type="RefSeq" id="WP_243322600.1">
    <property type="nucleotide sequence ID" value="NZ_JALGCL010000005.1"/>
</dbReference>
<gene>
    <name evidence="1" type="ORF">MQC88_12550</name>
</gene>